<dbReference type="RefSeq" id="WP_093393247.1">
    <property type="nucleotide sequence ID" value="NZ_FOUU01000001.1"/>
</dbReference>
<dbReference type="AlphaFoldDB" id="A0A1I4RB62"/>
<keyword evidence="2 3" id="KW-0378">Hydrolase</keyword>
<organism evidence="3 4">
    <name type="scientific">Thermodesulforhabdus norvegica</name>
    <dbReference type="NCBI Taxonomy" id="39841"/>
    <lineage>
        <taxon>Bacteria</taxon>
        <taxon>Pseudomonadati</taxon>
        <taxon>Thermodesulfobacteriota</taxon>
        <taxon>Syntrophobacteria</taxon>
        <taxon>Syntrophobacterales</taxon>
        <taxon>Thermodesulforhabdaceae</taxon>
        <taxon>Thermodesulforhabdus</taxon>
    </lineage>
</organism>
<protein>
    <submittedName>
        <fullName evidence="3">Acyl-CoA thioester hydrolase</fullName>
    </submittedName>
</protein>
<dbReference type="InterPro" id="IPR050563">
    <property type="entry name" value="4-hydroxybenzoyl-CoA_TE"/>
</dbReference>
<dbReference type="GO" id="GO:0047617">
    <property type="term" value="F:fatty acyl-CoA hydrolase activity"/>
    <property type="evidence" value="ECO:0007669"/>
    <property type="project" value="TreeGrafter"/>
</dbReference>
<dbReference type="PIRSF" id="PIRSF003230">
    <property type="entry name" value="YbgC"/>
    <property type="match status" value="1"/>
</dbReference>
<dbReference type="Proteomes" id="UP000199611">
    <property type="component" value="Unassembled WGS sequence"/>
</dbReference>
<dbReference type="Gene3D" id="3.10.129.10">
    <property type="entry name" value="Hotdog Thioesterase"/>
    <property type="match status" value="1"/>
</dbReference>
<dbReference type="PANTHER" id="PTHR31793">
    <property type="entry name" value="4-HYDROXYBENZOYL-COA THIOESTERASE FAMILY MEMBER"/>
    <property type="match status" value="1"/>
</dbReference>
<dbReference type="EMBL" id="FOUU01000001">
    <property type="protein sequence ID" value="SFM49538.1"/>
    <property type="molecule type" value="Genomic_DNA"/>
</dbReference>
<dbReference type="PANTHER" id="PTHR31793:SF27">
    <property type="entry name" value="NOVEL THIOESTERASE SUPERFAMILY DOMAIN AND SAPOSIN A-TYPE DOMAIN CONTAINING PROTEIN (0610012H03RIK)"/>
    <property type="match status" value="1"/>
</dbReference>
<dbReference type="InterPro" id="IPR029069">
    <property type="entry name" value="HotDog_dom_sf"/>
</dbReference>
<dbReference type="SUPFAM" id="SSF54637">
    <property type="entry name" value="Thioesterase/thiol ester dehydrase-isomerase"/>
    <property type="match status" value="1"/>
</dbReference>
<evidence type="ECO:0000256" key="2">
    <source>
        <dbReference type="ARBA" id="ARBA00022801"/>
    </source>
</evidence>
<proteinExistence type="inferred from homology"/>
<dbReference type="Pfam" id="PF13279">
    <property type="entry name" value="4HBT_2"/>
    <property type="match status" value="1"/>
</dbReference>
<evidence type="ECO:0000256" key="1">
    <source>
        <dbReference type="ARBA" id="ARBA00005953"/>
    </source>
</evidence>
<accession>A0A1I4RB62</accession>
<gene>
    <name evidence="3" type="ORF">SAMN05660836_00523</name>
</gene>
<dbReference type="InterPro" id="IPR006684">
    <property type="entry name" value="YbgC/YbaW"/>
</dbReference>
<reference evidence="3 4" key="1">
    <citation type="submission" date="2016-10" db="EMBL/GenBank/DDBJ databases">
        <authorList>
            <person name="de Groot N.N."/>
        </authorList>
    </citation>
    <scope>NUCLEOTIDE SEQUENCE [LARGE SCALE GENOMIC DNA]</scope>
    <source>
        <strain evidence="3 4">DSM 9990</strain>
    </source>
</reference>
<sequence length="152" mass="17086">MNPFGDPEKPQGSFIAVPVSIHFGDTDPYGVVYFASYFRYCHQGIEALFERLGLPPHLYFRNSERGFGLPIVGASCDFYRPVKYGDKLTLKVCVKHLKAKSVTFGFFFYKENSEDLVAKGEATIVAIDRNWKSCALPDDVRSALEKFAGDLN</sequence>
<evidence type="ECO:0000313" key="4">
    <source>
        <dbReference type="Proteomes" id="UP000199611"/>
    </source>
</evidence>
<evidence type="ECO:0000313" key="3">
    <source>
        <dbReference type="EMBL" id="SFM49538.1"/>
    </source>
</evidence>
<comment type="similarity">
    <text evidence="1">Belongs to the 4-hydroxybenzoyl-CoA thioesterase family.</text>
</comment>
<dbReference type="OrthoDB" id="9800856at2"/>
<name>A0A1I4RB62_9BACT</name>
<keyword evidence="4" id="KW-1185">Reference proteome</keyword>
<dbReference type="STRING" id="39841.SAMN05660836_00523"/>
<dbReference type="CDD" id="cd00586">
    <property type="entry name" value="4HBT"/>
    <property type="match status" value="1"/>
</dbReference>